<dbReference type="InterPro" id="IPR052526">
    <property type="entry name" value="HTH-type_Bedaq_tolerance"/>
</dbReference>
<reference evidence="2" key="1">
    <citation type="submission" date="2022-08" db="EMBL/GenBank/DDBJ databases">
        <authorList>
            <person name="Deng Y."/>
            <person name="Han X.-F."/>
            <person name="Zhang Y.-Q."/>
        </authorList>
    </citation>
    <scope>NUCLEOTIDE SEQUENCE</scope>
    <source>
        <strain evidence="2">CPCC 205763</strain>
    </source>
</reference>
<organism evidence="2 3">
    <name type="scientific">Herbiconiux aconitum</name>
    <dbReference type="NCBI Taxonomy" id="2970913"/>
    <lineage>
        <taxon>Bacteria</taxon>
        <taxon>Bacillati</taxon>
        <taxon>Actinomycetota</taxon>
        <taxon>Actinomycetes</taxon>
        <taxon>Micrococcales</taxon>
        <taxon>Microbacteriaceae</taxon>
        <taxon>Herbiconiux</taxon>
    </lineage>
</organism>
<evidence type="ECO:0000313" key="3">
    <source>
        <dbReference type="Proteomes" id="UP001165584"/>
    </source>
</evidence>
<feature type="domain" description="HTH marR-type" evidence="1">
    <location>
        <begin position="9"/>
        <end position="139"/>
    </location>
</feature>
<keyword evidence="3" id="KW-1185">Reference proteome</keyword>
<dbReference type="Gene3D" id="1.10.10.10">
    <property type="entry name" value="Winged helix-like DNA-binding domain superfamily/Winged helix DNA-binding domain"/>
    <property type="match status" value="1"/>
</dbReference>
<gene>
    <name evidence="2" type="ORF">N1027_00035</name>
</gene>
<dbReference type="Pfam" id="PF01047">
    <property type="entry name" value="MarR"/>
    <property type="match status" value="1"/>
</dbReference>
<dbReference type="PROSITE" id="PS50995">
    <property type="entry name" value="HTH_MARR_2"/>
    <property type="match status" value="1"/>
</dbReference>
<dbReference type="InterPro" id="IPR036388">
    <property type="entry name" value="WH-like_DNA-bd_sf"/>
</dbReference>
<dbReference type="PANTHER" id="PTHR39515:SF2">
    <property type="entry name" value="HTH-TYPE TRANSCRIPTIONAL REGULATOR RV0880"/>
    <property type="match status" value="1"/>
</dbReference>
<sequence>MTNESGQDRAEIAARLALSVGRLNRRIRATSDTLTPGQISALSTIVRCGPIRPGDLARVERVAAPTITRLLADLETKQLVTRTADPDDGRSFFVGSTDAGAEAILRARTERARHVLELFEELDDEQIAQLAGALDALDAAAGLLAQNP</sequence>
<dbReference type="SMART" id="SM00347">
    <property type="entry name" value="HTH_MARR"/>
    <property type="match status" value="1"/>
</dbReference>
<proteinExistence type="predicted"/>
<comment type="caution">
    <text evidence="2">The sequence shown here is derived from an EMBL/GenBank/DDBJ whole genome shotgun (WGS) entry which is preliminary data.</text>
</comment>
<dbReference type="Proteomes" id="UP001165584">
    <property type="component" value="Unassembled WGS sequence"/>
</dbReference>
<evidence type="ECO:0000259" key="1">
    <source>
        <dbReference type="PROSITE" id="PS50995"/>
    </source>
</evidence>
<dbReference type="EMBL" id="JANLCM010000001">
    <property type="protein sequence ID" value="MCS5716521.1"/>
    <property type="molecule type" value="Genomic_DNA"/>
</dbReference>
<dbReference type="RefSeq" id="WP_259503642.1">
    <property type="nucleotide sequence ID" value="NZ_JANLCM010000001.1"/>
</dbReference>
<protein>
    <submittedName>
        <fullName evidence="2">MarR family transcriptional regulator</fullName>
    </submittedName>
</protein>
<accession>A0ABT2GP47</accession>
<dbReference type="InterPro" id="IPR000835">
    <property type="entry name" value="HTH_MarR-typ"/>
</dbReference>
<dbReference type="InterPro" id="IPR036390">
    <property type="entry name" value="WH_DNA-bd_sf"/>
</dbReference>
<name>A0ABT2GP47_9MICO</name>
<dbReference type="SUPFAM" id="SSF46785">
    <property type="entry name" value="Winged helix' DNA-binding domain"/>
    <property type="match status" value="1"/>
</dbReference>
<evidence type="ECO:0000313" key="2">
    <source>
        <dbReference type="EMBL" id="MCS5716521.1"/>
    </source>
</evidence>
<dbReference type="PANTHER" id="PTHR39515">
    <property type="entry name" value="CONSERVED PROTEIN"/>
    <property type="match status" value="1"/>
</dbReference>